<dbReference type="SMART" id="SM00254">
    <property type="entry name" value="ShKT"/>
    <property type="match status" value="2"/>
</dbReference>
<evidence type="ECO:0000256" key="2">
    <source>
        <dbReference type="SAM" id="MobiDB-lite"/>
    </source>
</evidence>
<keyword evidence="5" id="KW-1185">Reference proteome</keyword>
<evidence type="ECO:0000313" key="5">
    <source>
        <dbReference type="Proteomes" id="UP000887575"/>
    </source>
</evidence>
<dbReference type="PANTHER" id="PTHR21724:SF100">
    <property type="entry name" value="SHKT DOMAIN-CONTAINING PROTEIN"/>
    <property type="match status" value="1"/>
</dbReference>
<evidence type="ECO:0000256" key="3">
    <source>
        <dbReference type="SAM" id="SignalP"/>
    </source>
</evidence>
<feature type="signal peptide" evidence="3">
    <location>
        <begin position="1"/>
        <end position="16"/>
    </location>
</feature>
<protein>
    <recommendedName>
        <fullName evidence="4">ShKT domain-containing protein</fullName>
    </recommendedName>
</protein>
<feature type="chain" id="PRO_5042008826" description="ShKT domain-containing protein" evidence="3">
    <location>
        <begin position="17"/>
        <end position="261"/>
    </location>
</feature>
<comment type="caution">
    <text evidence="1">Lacks conserved residue(s) required for the propagation of feature annotation.</text>
</comment>
<dbReference type="WBParaSite" id="MBELARI_LOCUS15644">
    <property type="protein sequence ID" value="MBELARI_LOCUS15644"/>
    <property type="gene ID" value="MBELARI_LOCUS15644"/>
</dbReference>
<dbReference type="AlphaFoldDB" id="A0AAF3ENL3"/>
<feature type="compositionally biased region" description="Polar residues" evidence="2">
    <location>
        <begin position="234"/>
        <end position="243"/>
    </location>
</feature>
<name>A0AAF3ENL3_9BILA</name>
<reference evidence="6" key="1">
    <citation type="submission" date="2024-02" db="UniProtKB">
        <authorList>
            <consortium name="WormBaseParasite"/>
        </authorList>
    </citation>
    <scope>IDENTIFICATION</scope>
</reference>
<feature type="domain" description="ShKT" evidence="4">
    <location>
        <begin position="68"/>
        <end position="105"/>
    </location>
</feature>
<dbReference type="PROSITE" id="PS51670">
    <property type="entry name" value="SHKT"/>
    <property type="match status" value="1"/>
</dbReference>
<dbReference type="InterPro" id="IPR003582">
    <property type="entry name" value="ShKT_dom"/>
</dbReference>
<evidence type="ECO:0000256" key="1">
    <source>
        <dbReference type="PROSITE-ProRule" id="PRU01005"/>
    </source>
</evidence>
<keyword evidence="3" id="KW-0732">Signal</keyword>
<accession>A0AAF3ENL3</accession>
<dbReference type="PANTHER" id="PTHR21724">
    <property type="entry name" value="SHKT DOMAIN-CONTAINING PROTEIN"/>
    <property type="match status" value="1"/>
</dbReference>
<proteinExistence type="predicted"/>
<organism evidence="5 6">
    <name type="scientific">Mesorhabditis belari</name>
    <dbReference type="NCBI Taxonomy" id="2138241"/>
    <lineage>
        <taxon>Eukaryota</taxon>
        <taxon>Metazoa</taxon>
        <taxon>Ecdysozoa</taxon>
        <taxon>Nematoda</taxon>
        <taxon>Chromadorea</taxon>
        <taxon>Rhabditida</taxon>
        <taxon>Rhabditina</taxon>
        <taxon>Rhabditomorpha</taxon>
        <taxon>Rhabditoidea</taxon>
        <taxon>Rhabditidae</taxon>
        <taxon>Mesorhabditinae</taxon>
        <taxon>Mesorhabditis</taxon>
    </lineage>
</organism>
<dbReference type="Gene3D" id="1.10.10.1940">
    <property type="match status" value="1"/>
</dbReference>
<evidence type="ECO:0000259" key="4">
    <source>
        <dbReference type="PROSITE" id="PS51670"/>
    </source>
</evidence>
<evidence type="ECO:0000313" key="6">
    <source>
        <dbReference type="WBParaSite" id="MBELARI_LOCUS15644"/>
    </source>
</evidence>
<feature type="region of interest" description="Disordered" evidence="2">
    <location>
        <begin position="234"/>
        <end position="261"/>
    </location>
</feature>
<dbReference type="Pfam" id="PF01549">
    <property type="entry name" value="ShK"/>
    <property type="match status" value="2"/>
</dbReference>
<dbReference type="Proteomes" id="UP000887575">
    <property type="component" value="Unassembled WGS sequence"/>
</dbReference>
<sequence>MIQLIVLGYIFQLALAQCTPPPDSGTALGPCFGPGPSGCPVGTSCYCDTCYLAPPTTTPPPVTSSPNCTDADPNCALYEQNGFCNMTLYSEEQKKRFCSKTCGYCRPSCVDLDPNCPLYASNGFCSSPIYAEEDKAKYCLNTCFNCEFSRTTTPQYNRQTSSWYYNPWQGQSTQQWYNPYTSGWYYPTGGYQGGSTPNYPFYTGQYQGWSTQNYPIYTGPYQTNTFNYQGSTRPPVFGSNSPNVPRAVTTPRPPSFSTTQI</sequence>